<dbReference type="InterPro" id="IPR036873">
    <property type="entry name" value="Rhodanese-like_dom_sf"/>
</dbReference>
<reference evidence="4 5" key="1">
    <citation type="journal article" date="1979" name="Int. J. Syst. Evol. Microbiol.">
        <title>Bacillus globisporus subsp. marinus subsp. nov.</title>
        <authorList>
            <person name="Liu H."/>
        </authorList>
    </citation>
    <scope>NUCLEOTIDE SEQUENCE [LARGE SCALE GENOMIC DNA]</scope>
    <source>
        <strain evidence="4 5">DSM 1297</strain>
    </source>
</reference>
<dbReference type="PANTHER" id="PTHR11364:SF27">
    <property type="entry name" value="SULFURTRANSFERASE"/>
    <property type="match status" value="1"/>
</dbReference>
<feature type="domain" description="Rhodanese" evidence="3">
    <location>
        <begin position="15"/>
        <end position="134"/>
    </location>
</feature>
<sequence length="284" mass="32083">MNYTVTAAWLAEKFDQQNVVVIDCRFSLQNPSEGKTQFLAGHIPSAVYFDLNKDLSGAPGKHGGRHPLPVENDFKQLLQKSGVSNSSIVVAYDGGEGAFASRCWWLLRYFGHEQVYILNGGFKEWQAHQLPIETEQQQPEEVIFTPNIQHEMKTDVDEVKKIVNGETTSILIDSRSYDRYIGQNEPIDRVAGHIPGAINKDWMNVLHKGFFLKDAEQENRFADWEKDRSIVVYCGSGITATPNIIALKQAGFQNVKLYPGSYSDWVSYDDNEIELGDSTDFVKK</sequence>
<feature type="domain" description="Rhodanese" evidence="3">
    <location>
        <begin position="170"/>
        <end position="274"/>
    </location>
</feature>
<evidence type="ECO:0000256" key="2">
    <source>
        <dbReference type="ARBA" id="ARBA00022737"/>
    </source>
</evidence>
<organism evidence="4 5">
    <name type="scientific">Jeotgalibacillus marinus</name>
    <dbReference type="NCBI Taxonomy" id="86667"/>
    <lineage>
        <taxon>Bacteria</taxon>
        <taxon>Bacillati</taxon>
        <taxon>Bacillota</taxon>
        <taxon>Bacilli</taxon>
        <taxon>Bacillales</taxon>
        <taxon>Caryophanaceae</taxon>
        <taxon>Jeotgalibacillus</taxon>
    </lineage>
</organism>
<dbReference type="SMART" id="SM00450">
    <property type="entry name" value="RHOD"/>
    <property type="match status" value="2"/>
</dbReference>
<keyword evidence="2" id="KW-0677">Repeat</keyword>
<keyword evidence="1 4" id="KW-0808">Transferase</keyword>
<evidence type="ECO:0000313" key="5">
    <source>
        <dbReference type="Proteomes" id="UP001556040"/>
    </source>
</evidence>
<name>A0ABV3Q3E8_9BACL</name>
<comment type="caution">
    <text evidence="4">The sequence shown here is derived from an EMBL/GenBank/DDBJ whole genome shotgun (WGS) entry which is preliminary data.</text>
</comment>
<dbReference type="EC" id="2.8.1.-" evidence="4"/>
<dbReference type="CDD" id="cd01449">
    <property type="entry name" value="TST_Repeat_2"/>
    <property type="match status" value="1"/>
</dbReference>
<dbReference type="Gene3D" id="3.40.250.10">
    <property type="entry name" value="Rhodanese-like domain"/>
    <property type="match status" value="2"/>
</dbReference>
<dbReference type="GO" id="GO:0016740">
    <property type="term" value="F:transferase activity"/>
    <property type="evidence" value="ECO:0007669"/>
    <property type="project" value="UniProtKB-KW"/>
</dbReference>
<keyword evidence="5" id="KW-1185">Reference proteome</keyword>
<dbReference type="InterPro" id="IPR001763">
    <property type="entry name" value="Rhodanese-like_dom"/>
</dbReference>
<proteinExistence type="predicted"/>
<dbReference type="CDD" id="cd01448">
    <property type="entry name" value="TST_Repeat_1"/>
    <property type="match status" value="1"/>
</dbReference>
<dbReference type="SUPFAM" id="SSF52821">
    <property type="entry name" value="Rhodanese/Cell cycle control phosphatase"/>
    <property type="match status" value="2"/>
</dbReference>
<evidence type="ECO:0000259" key="3">
    <source>
        <dbReference type="PROSITE" id="PS50206"/>
    </source>
</evidence>
<dbReference type="PANTHER" id="PTHR11364">
    <property type="entry name" value="THIOSULFATE SULFERTANSFERASE"/>
    <property type="match status" value="1"/>
</dbReference>
<dbReference type="Proteomes" id="UP001556040">
    <property type="component" value="Unassembled WGS sequence"/>
</dbReference>
<evidence type="ECO:0000256" key="1">
    <source>
        <dbReference type="ARBA" id="ARBA00022679"/>
    </source>
</evidence>
<evidence type="ECO:0000313" key="4">
    <source>
        <dbReference type="EMBL" id="MEW9501854.1"/>
    </source>
</evidence>
<dbReference type="InterPro" id="IPR045078">
    <property type="entry name" value="TST/MPST-like"/>
</dbReference>
<dbReference type="PROSITE" id="PS50206">
    <property type="entry name" value="RHODANESE_3"/>
    <property type="match status" value="2"/>
</dbReference>
<dbReference type="EMBL" id="JBFMIA010000005">
    <property type="protein sequence ID" value="MEW9501854.1"/>
    <property type="molecule type" value="Genomic_DNA"/>
</dbReference>
<dbReference type="Pfam" id="PF00581">
    <property type="entry name" value="Rhodanese"/>
    <property type="match status" value="2"/>
</dbReference>
<accession>A0ABV3Q3E8</accession>
<dbReference type="RefSeq" id="WP_367779337.1">
    <property type="nucleotide sequence ID" value="NZ_JBFMIA010000005.1"/>
</dbReference>
<gene>
    <name evidence="4" type="ORF">AB1471_08570</name>
</gene>
<protein>
    <submittedName>
        <fullName evidence="4">Sulfurtransferase</fullName>
        <ecNumber evidence="4">2.8.1.-</ecNumber>
    </submittedName>
</protein>